<sequence length="466" mass="48474">MSEFLAENLARKIGQVRFSDFPAATVHKAKLHILDTLGAALAGSASPETRSVIHGLGLGRDTGDTPVWGIGLMLDNRTASFVNGVSAHAFELDDAGGCDHSGAVVLPAVLAALTDVQVSVDGAGFLKSILIGYEVGRRVLEASGGYEAHNGLGWHSTGTCGVFGAAAAAGVLLGLDTPQLTSALGLACSYAGGTWAFIQDGSQAKKLHAGRAAEGGLIAAKLARASLTGPAALFDAQCWGGFFSTFARHTGDTGLLVSDFGQNWRLNRCSIKPYATCRGTHSAIDAIGLVLGREGLVPEDVAAIEVRMSAFQIGMCGGKSVSTRADAQMSLPYALAARLQYGQVTLAELGETARMHPQIARWLSFIRTEADPDMSDDAEPVIAVTTGDGRRFVETVEQPLGSPANPMADEAVIAKFTGLASGVVGLERSDAIRDFVLNLERQPAVHCLSALLRHPSPAIPMSGAKA</sequence>
<accession>A0ABV3PNX5</accession>
<evidence type="ECO:0000313" key="5">
    <source>
        <dbReference type="Proteomes" id="UP001555786"/>
    </source>
</evidence>
<dbReference type="PANTHER" id="PTHR16943:SF8">
    <property type="entry name" value="2-METHYLCITRATE DEHYDRATASE"/>
    <property type="match status" value="1"/>
</dbReference>
<keyword evidence="5" id="KW-1185">Reference proteome</keyword>
<dbReference type="Proteomes" id="UP001555786">
    <property type="component" value="Unassembled WGS sequence"/>
</dbReference>
<dbReference type="InterPro" id="IPR045337">
    <property type="entry name" value="MmgE_PrpD_C"/>
</dbReference>
<comment type="caution">
    <text evidence="4">The sequence shown here is derived from an EMBL/GenBank/DDBJ whole genome shotgun (WGS) entry which is preliminary data.</text>
</comment>
<protein>
    <submittedName>
        <fullName evidence="4">MmgE/PrpD family protein</fullName>
    </submittedName>
</protein>
<dbReference type="Gene3D" id="3.30.1330.120">
    <property type="entry name" value="2-methylcitrate dehydratase PrpD"/>
    <property type="match status" value="1"/>
</dbReference>
<dbReference type="InterPro" id="IPR045336">
    <property type="entry name" value="MmgE_PrpD_N"/>
</dbReference>
<evidence type="ECO:0000259" key="3">
    <source>
        <dbReference type="Pfam" id="PF19305"/>
    </source>
</evidence>
<evidence type="ECO:0000313" key="4">
    <source>
        <dbReference type="EMBL" id="MEW9307353.1"/>
    </source>
</evidence>
<comment type="similarity">
    <text evidence="1">Belongs to the PrpD family.</text>
</comment>
<feature type="domain" description="MmgE/PrpD C-terminal" evidence="3">
    <location>
        <begin position="274"/>
        <end position="440"/>
    </location>
</feature>
<evidence type="ECO:0000256" key="1">
    <source>
        <dbReference type="ARBA" id="ARBA00006174"/>
    </source>
</evidence>
<organism evidence="4 5">
    <name type="scientific">Labrys neptuniae</name>
    <dbReference type="NCBI Taxonomy" id="376174"/>
    <lineage>
        <taxon>Bacteria</taxon>
        <taxon>Pseudomonadati</taxon>
        <taxon>Pseudomonadota</taxon>
        <taxon>Alphaproteobacteria</taxon>
        <taxon>Hyphomicrobiales</taxon>
        <taxon>Xanthobacteraceae</taxon>
        <taxon>Labrys</taxon>
    </lineage>
</organism>
<evidence type="ECO:0000259" key="2">
    <source>
        <dbReference type="Pfam" id="PF03972"/>
    </source>
</evidence>
<dbReference type="Pfam" id="PF03972">
    <property type="entry name" value="MmgE_PrpD_N"/>
    <property type="match status" value="1"/>
</dbReference>
<dbReference type="InterPro" id="IPR005656">
    <property type="entry name" value="MmgE_PrpD"/>
</dbReference>
<dbReference type="InterPro" id="IPR042188">
    <property type="entry name" value="MmgE/PrpD_sf_2"/>
</dbReference>
<dbReference type="PANTHER" id="PTHR16943">
    <property type="entry name" value="2-METHYLCITRATE DEHYDRATASE-RELATED"/>
    <property type="match status" value="1"/>
</dbReference>
<name>A0ABV3PNX5_9HYPH</name>
<proteinExistence type="inferred from homology"/>
<dbReference type="EMBL" id="JBFNQD010000005">
    <property type="protein sequence ID" value="MEW9307353.1"/>
    <property type="molecule type" value="Genomic_DNA"/>
</dbReference>
<feature type="domain" description="MmgE/PrpD N-terminal" evidence="2">
    <location>
        <begin position="7"/>
        <end position="247"/>
    </location>
</feature>
<gene>
    <name evidence="4" type="ORF">ABXS05_17505</name>
</gene>
<dbReference type="Gene3D" id="1.10.4100.10">
    <property type="entry name" value="2-methylcitrate dehydratase PrpD"/>
    <property type="match status" value="1"/>
</dbReference>
<reference evidence="4 5" key="1">
    <citation type="submission" date="2024-07" db="EMBL/GenBank/DDBJ databases">
        <title>Description of Labrys sedimenti sp. nov., isolated from a diclofenac-degrading enrichment culture.</title>
        <authorList>
            <person name="Tancsics A."/>
            <person name="Csepanyi A."/>
        </authorList>
    </citation>
    <scope>NUCLEOTIDE SEQUENCE [LARGE SCALE GENOMIC DNA]</scope>
    <source>
        <strain evidence="4 5">LMG 23578</strain>
    </source>
</reference>
<dbReference type="Pfam" id="PF19305">
    <property type="entry name" value="MmgE_PrpD_C"/>
    <property type="match status" value="1"/>
</dbReference>
<dbReference type="RefSeq" id="WP_367624820.1">
    <property type="nucleotide sequence ID" value="NZ_JBFNQD010000005.1"/>
</dbReference>
<dbReference type="SUPFAM" id="SSF103378">
    <property type="entry name" value="2-methylcitrate dehydratase PrpD"/>
    <property type="match status" value="1"/>
</dbReference>
<dbReference type="InterPro" id="IPR036148">
    <property type="entry name" value="MmgE/PrpD_sf"/>
</dbReference>
<dbReference type="InterPro" id="IPR042183">
    <property type="entry name" value="MmgE/PrpD_sf_1"/>
</dbReference>